<feature type="domain" description="Phage MuF C-terminal" evidence="2">
    <location>
        <begin position="167"/>
        <end position="267"/>
    </location>
</feature>
<feature type="domain" description="ART-PolyVal-like" evidence="1">
    <location>
        <begin position="827"/>
        <end position="948"/>
    </location>
</feature>
<dbReference type="InterPro" id="IPR041131">
    <property type="entry name" value="MuF_C"/>
</dbReference>
<accession>A0A1G6C8S2</accession>
<evidence type="ECO:0000259" key="1">
    <source>
        <dbReference type="Pfam" id="PF18760"/>
    </source>
</evidence>
<keyword evidence="4" id="KW-1185">Reference proteome</keyword>
<dbReference type="AlphaFoldDB" id="A0A1G6C8S2"/>
<evidence type="ECO:0000313" key="3">
    <source>
        <dbReference type="EMBL" id="SDB29242.1"/>
    </source>
</evidence>
<dbReference type="Proteomes" id="UP000199228">
    <property type="component" value="Unassembled WGS sequence"/>
</dbReference>
<dbReference type="InterPro" id="IPR049522">
    <property type="entry name" value="ART-PolyVal_dom"/>
</dbReference>
<protein>
    <submittedName>
        <fullName evidence="3">Uncharacterized protein</fullName>
    </submittedName>
</protein>
<evidence type="ECO:0000259" key="2">
    <source>
        <dbReference type="Pfam" id="PF18819"/>
    </source>
</evidence>
<name>A0A1G6C8S2_EUBOX</name>
<sequence length="1101" mass="125848">MEFLDANYTEEEAKSLKEKFSELLQKLIDTVTNYIKTHRLKGDKAVMLEESAENLQDARNIFLYALEGVKESYQNVNINESNRDRNSRFVLGVNELLDATNKELDEYKEFSDRIKDYRKGKMNKSDSLLVMSYTPDILQQVGLDNSPIYMTKKHFKNITHPKGRNGSWHGLTDDEVAQAPVLLAHPAIIADSITENDSIVVVSNSMDSDKAPIIAAIKTDGTGIVNYSHVDSNFMTSFYGKDHDFRKWINNIVAQGNILYKNKKRSQSMSKFLGVQFSAAFDALDFNTIIHPSNNVVKRHLKELSGLNSDYINAVNNNNINKAKEYIKKAAELCLPRTKARNADGSIKEYYHGTNSDKFNKFDKKTIGSANDSGFFGRGFYFATTEGEAKMYGGNIISAYLNTENPYYVEDLYKWNGKAVKDYEGDLSNAIFALNFAKEFPEYKNSVIFKIYDEDGNPIEYSLKQFEKDLNNIIKNVRFVVKRETDYNGNKYYSVNADKVTEDGYSWYEYTKDYADCKGANNKLLRAFHYLVETKYNDIFVKRPRDLIIDNDFSGSVQAKGYDSIFQGRNGDEVVLFDSSQIKRSDVTYDDNGEVVPLSERFNKENKDIRYSLQVLPDGTKYVNVDVDQDIFDGLSLNEKREKAGEILNERYKGKIVGYKDGTPVVETGRGVRHYVRAKRRNYSEEIWDAKWRLSTELDNLLEASVLEKHIPYSEIKEEHPEAINGIDHYKAVFKVGNTYFVGQINILDQENVRTLYDVTKIRETPADEIPTVMDSSLAPRSLPKNIVDYYSEKNNPDIKKSLEVDSEGRSLTKGQQDYFKDSKVRDEEGHLIPVYHGTEADFTVFDLDMARGTEDIEAFFFSDDYDESNGYGSNVGKYYLNITNPADYDTAYDIFFSFKGQEGAGIKTREKLQSLGYDGVIAEDDGYTEYLVFESNQIKSIDNENPTEDPDVRFSLRVPDDIDNEEPTDLDDMRYALDIENFMDDVDEYAAIGSIAKKVDSILSDGSNIKDIEVDRTKINRIARDIIAETNSQYSQKALADNLEKVFRVLKRAQRVSYADLARTIMEVAKPVIDDSAEYDPFDVHRFDEAKQAVCKKNAR</sequence>
<gene>
    <name evidence="3" type="ORF">SAMN02910417_02190</name>
</gene>
<organism evidence="3 4">
    <name type="scientific">Eubacterium oxidoreducens</name>
    <dbReference type="NCBI Taxonomy" id="1732"/>
    <lineage>
        <taxon>Bacteria</taxon>
        <taxon>Bacillati</taxon>
        <taxon>Bacillota</taxon>
        <taxon>Clostridia</taxon>
        <taxon>Eubacteriales</taxon>
        <taxon>Eubacteriaceae</taxon>
        <taxon>Eubacterium</taxon>
    </lineage>
</organism>
<dbReference type="EMBL" id="FMXR01000016">
    <property type="protein sequence ID" value="SDB29242.1"/>
    <property type="molecule type" value="Genomic_DNA"/>
</dbReference>
<feature type="domain" description="ART-PolyVal-like" evidence="1">
    <location>
        <begin position="343"/>
        <end position="584"/>
    </location>
</feature>
<proteinExistence type="predicted"/>
<dbReference type="Pfam" id="PF18819">
    <property type="entry name" value="MuF_C"/>
    <property type="match status" value="1"/>
</dbReference>
<reference evidence="3 4" key="1">
    <citation type="submission" date="2016-10" db="EMBL/GenBank/DDBJ databases">
        <authorList>
            <person name="de Groot N.N."/>
        </authorList>
    </citation>
    <scope>NUCLEOTIDE SEQUENCE [LARGE SCALE GENOMIC DNA]</scope>
    <source>
        <strain evidence="3 4">DSM 3217</strain>
    </source>
</reference>
<dbReference type="Pfam" id="PF18760">
    <property type="entry name" value="ART-PolyVal"/>
    <property type="match status" value="2"/>
</dbReference>
<evidence type="ECO:0000313" key="4">
    <source>
        <dbReference type="Proteomes" id="UP000199228"/>
    </source>
</evidence>